<feature type="active site" description="Proton donor; for dehydratase activity" evidence="5">
    <location>
        <position position="1537"/>
    </location>
</feature>
<accession>Q8TGD7</accession>
<dbReference type="SUPFAM" id="SSF53901">
    <property type="entry name" value="Thiolase-like"/>
    <property type="match status" value="1"/>
</dbReference>
<dbReference type="InterPro" id="IPR014030">
    <property type="entry name" value="Ketoacyl_synth_N"/>
</dbReference>
<dbReference type="Gene3D" id="3.30.70.3290">
    <property type="match status" value="1"/>
</dbReference>
<dbReference type="Pfam" id="PF02801">
    <property type="entry name" value="Ketoacyl-synt_C"/>
    <property type="match status" value="1"/>
</dbReference>
<feature type="region of interest" description="N-terminal hotdog fold" evidence="5">
    <location>
        <begin position="1315"/>
        <end position="1449"/>
    </location>
</feature>
<dbReference type="NCBIfam" id="TIGR04532">
    <property type="entry name" value="PT_fungal_PKS"/>
    <property type="match status" value="1"/>
</dbReference>
<dbReference type="SUPFAM" id="SSF52151">
    <property type="entry name" value="FabD/lysophospholipase-like"/>
    <property type="match status" value="1"/>
</dbReference>
<evidence type="ECO:0000256" key="1">
    <source>
        <dbReference type="ARBA" id="ARBA00022450"/>
    </source>
</evidence>
<dbReference type="PROSITE" id="PS50075">
    <property type="entry name" value="CARRIER"/>
    <property type="match status" value="2"/>
</dbReference>
<evidence type="ECO:0000313" key="10">
    <source>
        <dbReference type="EMBL" id="BAB88689.1"/>
    </source>
</evidence>
<evidence type="ECO:0000259" key="7">
    <source>
        <dbReference type="PROSITE" id="PS50075"/>
    </source>
</evidence>
<dbReference type="InterPro" id="IPR018201">
    <property type="entry name" value="Ketoacyl_synth_AS"/>
</dbReference>
<name>Q8TGD7_ASPTE</name>
<dbReference type="PROSITE" id="PS52004">
    <property type="entry name" value="KS3_2"/>
    <property type="match status" value="1"/>
</dbReference>
<dbReference type="PROSITE" id="PS00012">
    <property type="entry name" value="PHOSPHOPANTETHEINE"/>
    <property type="match status" value="2"/>
</dbReference>
<dbReference type="SUPFAM" id="SSF55048">
    <property type="entry name" value="Probable ACP-binding domain of malonyl-CoA ACP transacylase"/>
    <property type="match status" value="1"/>
</dbReference>
<feature type="region of interest" description="Disordered" evidence="6">
    <location>
        <begin position="1635"/>
        <end position="1673"/>
    </location>
</feature>
<dbReference type="Pfam" id="PF00109">
    <property type="entry name" value="ketoacyl-synt"/>
    <property type="match status" value="1"/>
</dbReference>
<dbReference type="GO" id="GO:0031177">
    <property type="term" value="F:phosphopantetheine binding"/>
    <property type="evidence" value="ECO:0007669"/>
    <property type="project" value="InterPro"/>
</dbReference>
<dbReference type="InterPro" id="IPR001031">
    <property type="entry name" value="Thioesterase"/>
</dbReference>
<dbReference type="InterPro" id="IPR032088">
    <property type="entry name" value="SAT"/>
</dbReference>
<dbReference type="InterPro" id="IPR020806">
    <property type="entry name" value="PKS_PP-bd"/>
</dbReference>
<evidence type="ECO:0000256" key="4">
    <source>
        <dbReference type="ARBA" id="ARBA00022737"/>
    </source>
</evidence>
<dbReference type="PANTHER" id="PTHR43775:SF45">
    <property type="entry name" value="CONIDIAL PIGMENT POLYKETIDE SYNTHASE ALB1"/>
    <property type="match status" value="1"/>
</dbReference>
<dbReference type="PROSITE" id="PS00606">
    <property type="entry name" value="KS3_1"/>
    <property type="match status" value="1"/>
</dbReference>
<dbReference type="InterPro" id="IPR049900">
    <property type="entry name" value="PKS_mFAS_DH"/>
</dbReference>
<proteinExistence type="predicted"/>
<dbReference type="InterPro" id="IPR016036">
    <property type="entry name" value="Malonyl_transacylase_ACP-bd"/>
</dbReference>
<dbReference type="InterPro" id="IPR009081">
    <property type="entry name" value="PP-bd_ACP"/>
</dbReference>
<evidence type="ECO:0000259" key="9">
    <source>
        <dbReference type="PROSITE" id="PS52019"/>
    </source>
</evidence>
<dbReference type="ESTHER" id="aspte-AT4">
    <property type="family name" value="Thioesterase"/>
</dbReference>
<feature type="region of interest" description="Disordered" evidence="6">
    <location>
        <begin position="1741"/>
        <end position="1791"/>
    </location>
</feature>
<dbReference type="SMART" id="SM00827">
    <property type="entry name" value="PKS_AT"/>
    <property type="match status" value="1"/>
</dbReference>
<dbReference type="InterPro" id="IPR030918">
    <property type="entry name" value="PT_fungal_PKS"/>
</dbReference>
<dbReference type="Pfam" id="PF00550">
    <property type="entry name" value="PP-binding"/>
    <property type="match status" value="2"/>
</dbReference>
<feature type="active site" description="Proton acceptor; for dehydratase activity" evidence="5">
    <location>
        <position position="1347"/>
    </location>
</feature>
<dbReference type="Gene3D" id="3.40.47.10">
    <property type="match status" value="1"/>
</dbReference>
<dbReference type="PROSITE" id="PS52019">
    <property type="entry name" value="PKS_MFAS_DH"/>
    <property type="match status" value="1"/>
</dbReference>
<feature type="compositionally biased region" description="Polar residues" evidence="6">
    <location>
        <begin position="1876"/>
        <end position="1897"/>
    </location>
</feature>
<evidence type="ECO:0000256" key="6">
    <source>
        <dbReference type="SAM" id="MobiDB-lite"/>
    </source>
</evidence>
<dbReference type="Gene3D" id="3.10.129.110">
    <property type="entry name" value="Polyketide synthase dehydratase"/>
    <property type="match status" value="1"/>
</dbReference>
<dbReference type="SUPFAM" id="SSF47336">
    <property type="entry name" value="ACP-like"/>
    <property type="match status" value="1"/>
</dbReference>
<dbReference type="FunFam" id="1.10.1200.10:FF:000011">
    <property type="entry name" value="Sterigmatocystin biosynthesis polyketide synthase"/>
    <property type="match status" value="1"/>
</dbReference>
<dbReference type="Pfam" id="PF00975">
    <property type="entry name" value="Thioesterase"/>
    <property type="match status" value="1"/>
</dbReference>
<organism evidence="10">
    <name type="scientific">Aspergillus terreus</name>
    <dbReference type="NCBI Taxonomy" id="33178"/>
    <lineage>
        <taxon>Eukaryota</taxon>
        <taxon>Fungi</taxon>
        <taxon>Dikarya</taxon>
        <taxon>Ascomycota</taxon>
        <taxon>Pezizomycotina</taxon>
        <taxon>Eurotiomycetes</taxon>
        <taxon>Eurotiomycetidae</taxon>
        <taxon>Eurotiales</taxon>
        <taxon>Aspergillaceae</taxon>
        <taxon>Aspergillus</taxon>
        <taxon>Aspergillus subgen. Circumdati</taxon>
    </lineage>
</organism>
<dbReference type="InterPro" id="IPR006162">
    <property type="entry name" value="Ppantetheine_attach_site"/>
</dbReference>
<feature type="compositionally biased region" description="Polar residues" evidence="6">
    <location>
        <begin position="1752"/>
        <end position="1777"/>
    </location>
</feature>
<dbReference type="Pfam" id="PF16073">
    <property type="entry name" value="SAT"/>
    <property type="match status" value="1"/>
</dbReference>
<dbReference type="InterPro" id="IPR016039">
    <property type="entry name" value="Thiolase-like"/>
</dbReference>
<dbReference type="CDD" id="cd00833">
    <property type="entry name" value="PKS"/>
    <property type="match status" value="1"/>
</dbReference>
<dbReference type="Gene3D" id="3.40.366.10">
    <property type="entry name" value="Malonyl-Coenzyme A Acyl Carrier Protein, domain 2"/>
    <property type="match status" value="2"/>
</dbReference>
<dbReference type="InterPro" id="IPR050091">
    <property type="entry name" value="PKS_NRPS_Biosynth_Enz"/>
</dbReference>
<reference evidence="10" key="1">
    <citation type="submission" date="2001-10" db="EMBL/GenBank/DDBJ databases">
        <title>Cloning of naphthopyrone synthase gene of Aspergillus terreus.</title>
        <authorList>
            <person name="Watanabe A."/>
            <person name="Ebizuka Y."/>
        </authorList>
    </citation>
    <scope>NUCLEOTIDE SEQUENCE</scope>
</reference>
<dbReference type="SMART" id="SM00823">
    <property type="entry name" value="PKS_PP"/>
    <property type="match status" value="2"/>
</dbReference>
<keyword evidence="4" id="KW-0677">Repeat</keyword>
<gene>
    <name evidence="10" type="primary">at4</name>
</gene>
<dbReference type="GO" id="GO:0044550">
    <property type="term" value="P:secondary metabolite biosynthetic process"/>
    <property type="evidence" value="ECO:0007669"/>
    <property type="project" value="UniProtKB-ARBA"/>
</dbReference>
<dbReference type="GO" id="GO:0004315">
    <property type="term" value="F:3-oxoacyl-[acyl-carrier-protein] synthase activity"/>
    <property type="evidence" value="ECO:0007669"/>
    <property type="project" value="InterPro"/>
</dbReference>
<dbReference type="InterPro" id="IPR020841">
    <property type="entry name" value="PKS_Beta-ketoAc_synthase_dom"/>
</dbReference>
<dbReference type="GO" id="GO:0006633">
    <property type="term" value="P:fatty acid biosynthetic process"/>
    <property type="evidence" value="ECO:0007669"/>
    <property type="project" value="InterPro"/>
</dbReference>
<dbReference type="EMBL" id="AB072445">
    <property type="protein sequence ID" value="BAB88689.1"/>
    <property type="molecule type" value="Genomic_DNA"/>
</dbReference>
<feature type="domain" description="Carrier" evidence="7">
    <location>
        <begin position="1792"/>
        <end position="1866"/>
    </location>
</feature>
<dbReference type="Pfam" id="PF00698">
    <property type="entry name" value="Acyl_transf_1"/>
    <property type="match status" value="1"/>
</dbReference>
<dbReference type="SUPFAM" id="SSF53474">
    <property type="entry name" value="alpha/beta-Hydrolases"/>
    <property type="match status" value="1"/>
</dbReference>
<dbReference type="InterPro" id="IPR036736">
    <property type="entry name" value="ACP-like_sf"/>
</dbReference>
<dbReference type="InterPro" id="IPR001227">
    <property type="entry name" value="Ac_transferase_dom_sf"/>
</dbReference>
<dbReference type="InterPro" id="IPR014043">
    <property type="entry name" value="Acyl_transferase_dom"/>
</dbReference>
<dbReference type="Gene3D" id="3.40.50.1820">
    <property type="entry name" value="alpha/beta hydrolase"/>
    <property type="match status" value="1"/>
</dbReference>
<evidence type="ECO:0000256" key="5">
    <source>
        <dbReference type="PROSITE-ProRule" id="PRU01363"/>
    </source>
</evidence>
<dbReference type="SMART" id="SM00825">
    <property type="entry name" value="PKS_KS"/>
    <property type="match status" value="1"/>
</dbReference>
<feature type="domain" description="Ketosynthase family 3 (KS3)" evidence="8">
    <location>
        <begin position="379"/>
        <end position="815"/>
    </location>
</feature>
<feature type="domain" description="PKS/mFAS DH" evidence="9">
    <location>
        <begin position="1315"/>
        <end position="1624"/>
    </location>
</feature>
<keyword evidence="1" id="KW-0596">Phosphopantetheine</keyword>
<dbReference type="GO" id="GO:0004312">
    <property type="term" value="F:fatty acid synthase activity"/>
    <property type="evidence" value="ECO:0007669"/>
    <property type="project" value="TreeGrafter"/>
</dbReference>
<keyword evidence="3" id="KW-0808">Transferase</keyword>
<dbReference type="InterPro" id="IPR016035">
    <property type="entry name" value="Acyl_Trfase/lysoPLipase"/>
</dbReference>
<dbReference type="InterPro" id="IPR014031">
    <property type="entry name" value="Ketoacyl_synth_C"/>
</dbReference>
<evidence type="ECO:0000256" key="3">
    <source>
        <dbReference type="ARBA" id="ARBA00022679"/>
    </source>
</evidence>
<dbReference type="VEuPathDB" id="FungiDB:ATEG_07500"/>
<feature type="region of interest" description="Disordered" evidence="6">
    <location>
        <begin position="1876"/>
        <end position="1901"/>
    </location>
</feature>
<evidence type="ECO:0000259" key="8">
    <source>
        <dbReference type="PROSITE" id="PS52004"/>
    </source>
</evidence>
<sequence>MNGDHPEKPCQVILFGDLSLVNIKDTLKNLLHIKSNPLLTSFFDHTNYSLRRLLENLPGDQQALFPRFTTLIDLLARFGETPGTPTLAFFLLCVQQVAQCIVHFSTENDHSSIFPPRNTYLIGPCTGGFCAAALSCSTGVSDLVSNGVVVSISAFKTALQSFLEARAISLHDPSSRNSWAAVVTSSGEISLEQLLTEYTVRFLCSLRGHAITTTSTCTLSGRPSRLRDFLQANQGTLKYRYLEIESPYHASNLFDDADVEDIISHVANTTRAAQRSRIPILSSTSGRIIPEVDFIGLLRTIVRETLCEPIRWDLILESCRSLMAKGHGRKWTILPFSSNATAMVAAALTKQKDIQVTVREVASDGPIWKDSEPTGRFEHSKIAIVGYSGRFPSAASNEAFWELLRAGRDVHREIPRDRFDWETYYDPTGKRRNTSRVKYGCWIDEPGLFDTKFFNMSPRKPENTDPAQRLAITTTYEAMEMAGMVRNRTPSTQQDRVGVFFGTTSDDWRGVNSGQDVGTYFIPGGNRAFVPGRISYFFRFSGPSLSIDTACSSSFAAIQAACSYLWRGECDTAIAGGTNILTNPDNFAGLDRGHFLSTTGNCNTFDDEASGYCRSDAVGSVILKRLEDAEADNDPIFAVIVGTNTNHCGQTDSITRPHEGDQVSVFKRIVRHSGIDPLDISYVEMHGTGTQAGDATEMNSVLSVFVPEYKRMQMTPARPLYLGSAKANIGHAESASGVSSLIKVMLMMKHGEIPPHCGIKNRINHNYPLYLEQRGVRIALNVTAWKRDALPSGKRSVFLNNFSAAGGNTAMLVEDAPIRHRAVDKADARVFHPVAVSAKSPKSLVGNINALIAFIDQKRGSLPVGPLSYTTTARRMHHTYRAMVTGTDLSSILTELKSLASDIEASLADMKPIPAGAKNQTQVIFMFSGQGVLYSELAKSLFTVNPAFRSTVFELNRLSRLLGFPSIVEIIDGTTTAAALPSVSAVVSHLALVCVQIALFELWKTWGVTPAAVIGHSLGEYPALYAAGVLSAADVIYLVGTRATFLERLCTSGTHSMLAIKASWETVERLMAEHTTSGSCELACINQPSGHVIAGPRDSITELSRQAQQIGIETVQLAVPFAFHSAQVEPILTDFEASACHVTFNPPTIPFLSPLLGRAISVGDIGALTSTYVSAACRGTVNFVKAVCVAADVVNIQHTIWLEIGAHPLCSGMVKGTLGPQIRTIATLRQNVEPYKTIVSGLQTLYLAGVEVNWNEYHRHFPSSQTVIELPLYSWDLKNYWIQYRNDFLLTKGEQPLPVAPPSRPLRKHLSPTAQCIVEESHGTQKSSMVVESDIFDEKLLPILQGHLVNGAALAHRQCTRTSPLRWRLPYLASPNKLLVDTTGLDVANVRVDNPLIARSNETSHLFRMSATADWSRNAISMRIFSVDSNGKRTVTHARVEVCVVPGQRWLAEWKRNTHLITARIDALAAAVHDPNSETHLVKRGMAYKLFAAIVQYKKEYQGMSEIILDSHRLEAVSTVEFQVEKEEFYLNPRWIDSLGGIAGFIMNANDGVDSRDQVFINHGWERMRIAEPLQQDRTYRAYNRMQIVENTTYAGDTYILHDGRIVAIFEGVTAFRAECSTICFPAVVRKKAGSTKQQRTPVPMAPTPRMAPAQRDGQPVPKSSSRSPSSSGVFGRILDLISEEVGIAPSELKSDTEFAALGIDSLLTLTITAKIREELGLDFPSSLFVDQSTVGELQFLVGGGSNERETSATISSGSTSDDMRDSQVTSSATSVYPDTPLTEGPSSPDQTRASIVLRQIISEETQVPIDELKPSTGLTDIGVDSLLGLTISGKVQELLGVDIAGNTIMSFETIQDLEDEIYGKLGFAKPETITPWSGDQAASRSTGPSPASSVARTRSDVAPLPQATSILLSGFPQTARVVFFLFPDGSGSASSYAALAPAIDPEVVAVYGLNCPWRKTATEMTRLGITMATMVGQYVPEVQRLLRLCHSQGNDPSIALGGWSAGGILAVEAIRQVHAQGLARISYLVLLDSPNPIGLQNPPKRMYDFFDSLGIFGGSPATPDRKVKPKTPEWLLQHFDAFIRVLDAYEPTPLDNAPASLIVYARDGVCKDPNGPEMEIRPDDPREMLWLINNRTDFSANGWASILGRQQLRVEVLDEVNHFTLMDRGPAMEKMGNILAKFFNHN</sequence>
<protein>
    <submittedName>
        <fullName evidence="10">Polyketide synthase</fullName>
    </submittedName>
</protein>
<keyword evidence="2" id="KW-0597">Phosphoprotein</keyword>
<dbReference type="InterPro" id="IPR042104">
    <property type="entry name" value="PKS_dehydratase_sf"/>
</dbReference>
<dbReference type="InterPro" id="IPR029058">
    <property type="entry name" value="AB_hydrolase_fold"/>
</dbReference>
<dbReference type="Gene3D" id="1.10.1200.10">
    <property type="entry name" value="ACP-like"/>
    <property type="match status" value="2"/>
</dbReference>
<feature type="domain" description="Carrier" evidence="7">
    <location>
        <begin position="1672"/>
        <end position="1746"/>
    </location>
</feature>
<dbReference type="PANTHER" id="PTHR43775">
    <property type="entry name" value="FATTY ACID SYNTHASE"/>
    <property type="match status" value="1"/>
</dbReference>
<evidence type="ECO:0000256" key="2">
    <source>
        <dbReference type="ARBA" id="ARBA00022553"/>
    </source>
</evidence>
<feature type="region of interest" description="C-terminal hotdog fold" evidence="5">
    <location>
        <begin position="1477"/>
        <end position="1624"/>
    </location>
</feature>